<feature type="transmembrane region" description="Helical" evidence="1">
    <location>
        <begin position="192"/>
        <end position="209"/>
    </location>
</feature>
<keyword evidence="3" id="KW-0482">Metalloprotease</keyword>
<keyword evidence="1" id="KW-0812">Transmembrane</keyword>
<accession>A0AA91VHG9</accession>
<keyword evidence="1" id="KW-1133">Transmembrane helix</keyword>
<evidence type="ECO:0000313" key="4">
    <source>
        <dbReference type="Proteomes" id="UP000221020"/>
    </source>
</evidence>
<dbReference type="RefSeq" id="WP_097898832.1">
    <property type="nucleotide sequence ID" value="NZ_NVOR01000005.1"/>
</dbReference>
<feature type="transmembrane region" description="Helical" evidence="1">
    <location>
        <begin position="6"/>
        <end position="26"/>
    </location>
</feature>
<organism evidence="3 4">
    <name type="scientific">Bacillus pseudomycoides</name>
    <dbReference type="NCBI Taxonomy" id="64104"/>
    <lineage>
        <taxon>Bacteria</taxon>
        <taxon>Bacillati</taxon>
        <taxon>Bacillota</taxon>
        <taxon>Bacilli</taxon>
        <taxon>Bacillales</taxon>
        <taxon>Bacillaceae</taxon>
        <taxon>Bacillus</taxon>
        <taxon>Bacillus cereus group</taxon>
    </lineage>
</organism>
<dbReference type="InterPro" id="IPR003675">
    <property type="entry name" value="Rce1/LyrA-like_dom"/>
</dbReference>
<dbReference type="EMBL" id="NVOR01000005">
    <property type="protein sequence ID" value="PED84500.1"/>
    <property type="molecule type" value="Genomic_DNA"/>
</dbReference>
<keyword evidence="3" id="KW-0645">Protease</keyword>
<dbReference type="PANTHER" id="PTHR43592:SF15">
    <property type="entry name" value="CAAX AMINO TERMINAL PROTEASE FAMILY PROTEIN"/>
    <property type="match status" value="1"/>
</dbReference>
<keyword evidence="1" id="KW-0472">Membrane</keyword>
<feature type="domain" description="CAAX prenyl protease 2/Lysostaphin resistance protein A-like" evidence="2">
    <location>
        <begin position="135"/>
        <end position="225"/>
    </location>
</feature>
<feature type="transmembrane region" description="Helical" evidence="1">
    <location>
        <begin position="88"/>
        <end position="106"/>
    </location>
</feature>
<reference evidence="3 4" key="1">
    <citation type="submission" date="2017-09" db="EMBL/GenBank/DDBJ databases">
        <title>Large-scale bioinformatics analysis of Bacillus genomes uncovers conserved roles of natural products in bacterial physiology.</title>
        <authorList>
            <consortium name="Agbiome Team Llc"/>
            <person name="Bleich R.M."/>
            <person name="Grubbs K.J."/>
            <person name="Santa Maria K.C."/>
            <person name="Allen S.E."/>
            <person name="Farag S."/>
            <person name="Shank E.A."/>
            <person name="Bowers A."/>
        </authorList>
    </citation>
    <scope>NUCLEOTIDE SEQUENCE [LARGE SCALE GENOMIC DNA]</scope>
    <source>
        <strain evidence="3 4">AFS092012</strain>
    </source>
</reference>
<dbReference type="GO" id="GO:0004175">
    <property type="term" value="F:endopeptidase activity"/>
    <property type="evidence" value="ECO:0007669"/>
    <property type="project" value="UniProtKB-ARBA"/>
</dbReference>
<gene>
    <name evidence="3" type="ORF">CON65_00875</name>
</gene>
<protein>
    <submittedName>
        <fullName evidence="3">CPBP family intramembrane metalloprotease</fullName>
    </submittedName>
</protein>
<feature type="transmembrane region" description="Helical" evidence="1">
    <location>
        <begin position="135"/>
        <end position="155"/>
    </location>
</feature>
<evidence type="ECO:0000313" key="3">
    <source>
        <dbReference type="EMBL" id="PED84500.1"/>
    </source>
</evidence>
<dbReference type="AlphaFoldDB" id="A0AA91VHG9"/>
<keyword evidence="3" id="KW-0378">Hydrolase</keyword>
<name>A0AA91VHG9_9BACI</name>
<sequence length="242" mass="27493">MIILTILFLYLALGDGIIGKCLYTRLQEDIQIKQNARVLFYIKTMILLWGLTIIMLITSYLIDIPFAEYGLKLPDINFVSINSFEERTISIFIGACIGTIISFIAMKKSKKFQSHTEKQMSTFSEMLPTNYKESILWILICITAGITEELLFRSFMMNYLSKLFPELSIMGVLIISSVIFGLAHVYQGWKGVIGTMIIGFLLGRLYVITESIYPSILLHMAIDLFASVRLFVLKGKGILQRA</sequence>
<evidence type="ECO:0000256" key="1">
    <source>
        <dbReference type="SAM" id="Phobius"/>
    </source>
</evidence>
<comment type="caution">
    <text evidence="3">The sequence shown here is derived from an EMBL/GenBank/DDBJ whole genome shotgun (WGS) entry which is preliminary data.</text>
</comment>
<feature type="transmembrane region" description="Helical" evidence="1">
    <location>
        <begin position="38"/>
        <end position="62"/>
    </location>
</feature>
<dbReference type="GO" id="GO:0008237">
    <property type="term" value="F:metallopeptidase activity"/>
    <property type="evidence" value="ECO:0007669"/>
    <property type="project" value="UniProtKB-KW"/>
</dbReference>
<dbReference type="Pfam" id="PF02517">
    <property type="entry name" value="Rce1-like"/>
    <property type="match status" value="1"/>
</dbReference>
<evidence type="ECO:0000259" key="2">
    <source>
        <dbReference type="Pfam" id="PF02517"/>
    </source>
</evidence>
<proteinExistence type="predicted"/>
<dbReference type="Proteomes" id="UP000221020">
    <property type="component" value="Unassembled WGS sequence"/>
</dbReference>
<feature type="transmembrane region" description="Helical" evidence="1">
    <location>
        <begin position="215"/>
        <end position="232"/>
    </location>
</feature>
<feature type="transmembrane region" description="Helical" evidence="1">
    <location>
        <begin position="167"/>
        <end position="185"/>
    </location>
</feature>
<dbReference type="GO" id="GO:0080120">
    <property type="term" value="P:CAAX-box protein maturation"/>
    <property type="evidence" value="ECO:0007669"/>
    <property type="project" value="UniProtKB-ARBA"/>
</dbReference>
<dbReference type="PANTHER" id="PTHR43592">
    <property type="entry name" value="CAAX AMINO TERMINAL PROTEASE"/>
    <property type="match status" value="1"/>
</dbReference>